<sequence length="223" mass="25026">MNQIEQLKQNTENSVKAATNKYKKEVQAVENSLDPRYKDARFKQATLDDLKADLDEEVTHLRAQHEREKDAILVEAKETAGKAQYKPTSSETQKAEELLGEFQTQLTLATSTREKGVAQRELSDKLAELERGELLAVKQRFPALVQAISGDKEAVNKARVVHHTLSDVKTEEREAFDELAQSASVETGDPFRGYTTLKATHPTFNGKKQASNYEGMSYIDPTK</sequence>
<name>A0ABX4HRB0_9BACI</name>
<evidence type="ECO:0008006" key="4">
    <source>
        <dbReference type="Google" id="ProtNLM"/>
    </source>
</evidence>
<protein>
    <recommendedName>
        <fullName evidence="4">Phage minor structural protein GP20</fullName>
    </recommendedName>
</protein>
<evidence type="ECO:0000256" key="1">
    <source>
        <dbReference type="SAM" id="MobiDB-lite"/>
    </source>
</evidence>
<dbReference type="Proteomes" id="UP000217561">
    <property type="component" value="Unassembled WGS sequence"/>
</dbReference>
<evidence type="ECO:0000313" key="3">
    <source>
        <dbReference type="Proteomes" id="UP000217561"/>
    </source>
</evidence>
<dbReference type="RefSeq" id="WP_095821964.1">
    <property type="nucleotide sequence ID" value="NZ_NSGH01000009.1"/>
</dbReference>
<dbReference type="EMBL" id="NSGH01000009">
    <property type="protein sequence ID" value="PBB05734.1"/>
    <property type="molecule type" value="Genomic_DNA"/>
</dbReference>
<accession>A0ABX4HRB0</accession>
<gene>
    <name evidence="2" type="ORF">CKW00_06965</name>
</gene>
<feature type="region of interest" description="Disordered" evidence="1">
    <location>
        <begin position="193"/>
        <end position="223"/>
    </location>
</feature>
<organism evidence="2 3">
    <name type="scientific">Salimicrobium humidisoli</name>
    <dbReference type="NCBI Taxonomy" id="2029857"/>
    <lineage>
        <taxon>Bacteria</taxon>
        <taxon>Bacillati</taxon>
        <taxon>Bacillota</taxon>
        <taxon>Bacilli</taxon>
        <taxon>Bacillales</taxon>
        <taxon>Bacillaceae</taxon>
        <taxon>Salimicrobium</taxon>
    </lineage>
</organism>
<comment type="caution">
    <text evidence="2">The sequence shown here is derived from an EMBL/GenBank/DDBJ whole genome shotgun (WGS) entry which is preliminary data.</text>
</comment>
<evidence type="ECO:0000313" key="2">
    <source>
        <dbReference type="EMBL" id="PBB05734.1"/>
    </source>
</evidence>
<reference evidence="2 3" key="1">
    <citation type="submission" date="2017-08" db="EMBL/GenBank/DDBJ databases">
        <title>Salimicrobium alkalisoli sp. nov., isolated from saline alkaline soil.</title>
        <authorList>
            <person name="Zhang G."/>
            <person name="Xiong Q."/>
        </authorList>
    </citation>
    <scope>NUCLEOTIDE SEQUENCE [LARGE SCALE GENOMIC DNA]</scope>
    <source>
        <strain evidence="2 3">WN024</strain>
    </source>
</reference>
<proteinExistence type="predicted"/>
<feature type="compositionally biased region" description="Polar residues" evidence="1">
    <location>
        <begin position="202"/>
        <end position="214"/>
    </location>
</feature>
<keyword evidence="3" id="KW-1185">Reference proteome</keyword>